<name>A0AA49A8I8_9BURK</name>
<organism evidence="1 2">
    <name type="scientific">Massilia antarctica</name>
    <dbReference type="NCBI Taxonomy" id="2765360"/>
    <lineage>
        <taxon>Bacteria</taxon>
        <taxon>Pseudomonadati</taxon>
        <taxon>Pseudomonadota</taxon>
        <taxon>Betaproteobacteria</taxon>
        <taxon>Burkholderiales</taxon>
        <taxon>Oxalobacteraceae</taxon>
        <taxon>Telluria group</taxon>
        <taxon>Massilia</taxon>
    </lineage>
</organism>
<dbReference type="Proteomes" id="UP000662888">
    <property type="component" value="Chromosome"/>
</dbReference>
<reference evidence="1 2" key="1">
    <citation type="submission" date="2020-11" db="EMBL/GenBank/DDBJ databases">
        <authorList>
            <person name="Sun Q."/>
        </authorList>
    </citation>
    <scope>NUCLEOTIDE SEQUENCE [LARGE SCALE GENOMIC DNA]</scope>
    <source>
        <strain evidence="1 2">P8398</strain>
    </source>
</reference>
<evidence type="ECO:0000313" key="1">
    <source>
        <dbReference type="EMBL" id="QPI50583.1"/>
    </source>
</evidence>
<dbReference type="EMBL" id="CP065053">
    <property type="protein sequence ID" value="QPI50583.1"/>
    <property type="molecule type" value="Genomic_DNA"/>
</dbReference>
<proteinExistence type="predicted"/>
<dbReference type="RefSeq" id="WP_206090196.1">
    <property type="nucleotide sequence ID" value="NZ_CP065053.1"/>
</dbReference>
<evidence type="ECO:0000313" key="2">
    <source>
        <dbReference type="Proteomes" id="UP000662888"/>
    </source>
</evidence>
<protein>
    <submittedName>
        <fullName evidence="1">Uncharacterized protein</fullName>
    </submittedName>
</protein>
<gene>
    <name evidence="1" type="ORF">IV454_02905</name>
</gene>
<keyword evidence="2" id="KW-1185">Reference proteome</keyword>
<accession>A0AA49A8I8</accession>
<sequence>MRRLLAYFAGLFGARSLAEDDHLTGAVDLSDAAYCLGLLPRDGEQ</sequence>